<dbReference type="PROSITE" id="PS51352">
    <property type="entry name" value="THIOREDOXIN_2"/>
    <property type="match status" value="1"/>
</dbReference>
<dbReference type="KEGG" id="fcy:FRACYDRAFT_164778"/>
<gene>
    <name evidence="2" type="ORF">FRACYDRAFT_164778</name>
</gene>
<dbReference type="OrthoDB" id="2121326at2759"/>
<evidence type="ECO:0000313" key="2">
    <source>
        <dbReference type="EMBL" id="OEU10938.1"/>
    </source>
</evidence>
<dbReference type="Gene3D" id="3.40.30.10">
    <property type="entry name" value="Glutaredoxin"/>
    <property type="match status" value="1"/>
</dbReference>
<dbReference type="Pfam" id="PF00085">
    <property type="entry name" value="Thioredoxin"/>
    <property type="match status" value="1"/>
</dbReference>
<keyword evidence="3" id="KW-1185">Reference proteome</keyword>
<dbReference type="PANTHER" id="PTHR47353">
    <property type="entry name" value="THIOREDOXIN-LIKE PROTEIN HCF164, CHLOROPLASTIC"/>
    <property type="match status" value="1"/>
</dbReference>
<dbReference type="SUPFAM" id="SSF52833">
    <property type="entry name" value="Thioredoxin-like"/>
    <property type="match status" value="1"/>
</dbReference>
<evidence type="ECO:0000313" key="3">
    <source>
        <dbReference type="Proteomes" id="UP000095751"/>
    </source>
</evidence>
<dbReference type="GO" id="GO:0010190">
    <property type="term" value="P:cytochrome b6f complex assembly"/>
    <property type="evidence" value="ECO:0007669"/>
    <property type="project" value="TreeGrafter"/>
</dbReference>
<feature type="non-terminal residue" evidence="2">
    <location>
        <position position="105"/>
    </location>
</feature>
<sequence length="105" mass="11867">MEKSSSSIHNIGRNNKPTVIDFWAPWCENCRYSAPTLYQVEELYKDQVNFVMVNADDPKSWPLIEKLGVDAIPHLSLLEADGTVDTALIGPVPKQWLIQDIDVLL</sequence>
<name>A0A1E7EY29_9STRA</name>
<feature type="domain" description="Thioredoxin" evidence="1">
    <location>
        <begin position="1"/>
        <end position="105"/>
    </location>
</feature>
<reference evidence="2 3" key="1">
    <citation type="submission" date="2016-09" db="EMBL/GenBank/DDBJ databases">
        <title>Extensive genetic diversity and differential bi-allelic expression allows diatom success in the polar Southern Ocean.</title>
        <authorList>
            <consortium name="DOE Joint Genome Institute"/>
            <person name="Mock T."/>
            <person name="Otillar R.P."/>
            <person name="Strauss J."/>
            <person name="Dupont C."/>
            <person name="Frickenhaus S."/>
            <person name="Maumus F."/>
            <person name="Mcmullan M."/>
            <person name="Sanges R."/>
            <person name="Schmutz J."/>
            <person name="Toseland A."/>
            <person name="Valas R."/>
            <person name="Veluchamy A."/>
            <person name="Ward B.J."/>
            <person name="Allen A."/>
            <person name="Barry K."/>
            <person name="Falciatore A."/>
            <person name="Ferrante M."/>
            <person name="Fortunato A.E."/>
            <person name="Gloeckner G."/>
            <person name="Gruber A."/>
            <person name="Hipkin R."/>
            <person name="Janech M."/>
            <person name="Kroth P."/>
            <person name="Leese F."/>
            <person name="Lindquist E."/>
            <person name="Lyon B.R."/>
            <person name="Martin J."/>
            <person name="Mayer C."/>
            <person name="Parker M."/>
            <person name="Quesneville H."/>
            <person name="Raymond J."/>
            <person name="Uhlig C."/>
            <person name="Valentin K.U."/>
            <person name="Worden A.Z."/>
            <person name="Armbrust E.V."/>
            <person name="Bowler C."/>
            <person name="Green B."/>
            <person name="Moulton V."/>
            <person name="Van Oosterhout C."/>
            <person name="Grigoriev I."/>
        </authorList>
    </citation>
    <scope>NUCLEOTIDE SEQUENCE [LARGE SCALE GENOMIC DNA]</scope>
    <source>
        <strain evidence="2 3">CCMP1102</strain>
    </source>
</reference>
<protein>
    <submittedName>
        <fullName evidence="2">Thioredoxin-like protein</fullName>
    </submittedName>
</protein>
<dbReference type="EMBL" id="KV784370">
    <property type="protein sequence ID" value="OEU10938.1"/>
    <property type="molecule type" value="Genomic_DNA"/>
</dbReference>
<dbReference type="Proteomes" id="UP000095751">
    <property type="component" value="Unassembled WGS sequence"/>
</dbReference>
<dbReference type="GO" id="GO:0009535">
    <property type="term" value="C:chloroplast thylakoid membrane"/>
    <property type="evidence" value="ECO:0007669"/>
    <property type="project" value="TreeGrafter"/>
</dbReference>
<dbReference type="GO" id="GO:0016671">
    <property type="term" value="F:oxidoreductase activity, acting on a sulfur group of donors, disulfide as acceptor"/>
    <property type="evidence" value="ECO:0007669"/>
    <property type="project" value="TreeGrafter"/>
</dbReference>
<proteinExistence type="predicted"/>
<accession>A0A1E7EY29</accession>
<organism evidence="2 3">
    <name type="scientific">Fragilariopsis cylindrus CCMP1102</name>
    <dbReference type="NCBI Taxonomy" id="635003"/>
    <lineage>
        <taxon>Eukaryota</taxon>
        <taxon>Sar</taxon>
        <taxon>Stramenopiles</taxon>
        <taxon>Ochrophyta</taxon>
        <taxon>Bacillariophyta</taxon>
        <taxon>Bacillariophyceae</taxon>
        <taxon>Bacillariophycidae</taxon>
        <taxon>Bacillariales</taxon>
        <taxon>Bacillariaceae</taxon>
        <taxon>Fragilariopsis</taxon>
    </lineage>
</organism>
<dbReference type="PANTHER" id="PTHR47353:SF1">
    <property type="entry name" value="THIOREDOXIN-LIKE PROTEIN HCF164, CHLOROPLASTIC"/>
    <property type="match status" value="1"/>
</dbReference>
<dbReference type="InterPro" id="IPR013766">
    <property type="entry name" value="Thioredoxin_domain"/>
</dbReference>
<dbReference type="InterPro" id="IPR036249">
    <property type="entry name" value="Thioredoxin-like_sf"/>
</dbReference>
<dbReference type="InterPro" id="IPR044241">
    <property type="entry name" value="TxlA/HCF164"/>
</dbReference>
<evidence type="ECO:0000259" key="1">
    <source>
        <dbReference type="PROSITE" id="PS51352"/>
    </source>
</evidence>
<dbReference type="AlphaFoldDB" id="A0A1E7EY29"/>
<dbReference type="InParanoid" id="A0A1E7EY29"/>